<accession>A0A854DIW6</accession>
<protein>
    <submittedName>
        <fullName evidence="1">Uncharacterized protein</fullName>
    </submittedName>
</protein>
<sequence length="64" mass="7041">MMHFRLSDIEWETDGASPTLPTQCEVECDGEDQIAATLSGLHGWLVRDFVIEDDSSLPGHAGRP</sequence>
<organism evidence="1">
    <name type="scientific">Xanthomonas oryzae pv. oryzae</name>
    <dbReference type="NCBI Taxonomy" id="64187"/>
    <lineage>
        <taxon>Bacteria</taxon>
        <taxon>Pseudomonadati</taxon>
        <taxon>Pseudomonadota</taxon>
        <taxon>Gammaproteobacteria</taxon>
        <taxon>Lysobacterales</taxon>
        <taxon>Lysobacteraceae</taxon>
        <taxon>Xanthomonas</taxon>
    </lineage>
</organism>
<proteinExistence type="predicted"/>
<gene>
    <name evidence="1" type="ORF">BXO512_13465</name>
</gene>
<comment type="caution">
    <text evidence="1">The sequence shown here is derived from an EMBL/GenBank/DDBJ whole genome shotgun (WGS) entry which is preliminary data.</text>
</comment>
<dbReference type="EMBL" id="JXEA01000173">
    <property type="protein sequence ID" value="OLG89734.1"/>
    <property type="molecule type" value="Genomic_DNA"/>
</dbReference>
<reference evidence="1" key="1">
    <citation type="submission" date="2015-01" db="EMBL/GenBank/DDBJ databases">
        <title>Population genomics of rice bacterial leaf blight strains from India.</title>
        <authorList>
            <person name="Midha S."/>
            <person name="Anil M.G."/>
            <person name="Mishra D."/>
            <person name="Brahma K."/>
            <person name="Laha G.S."/>
            <person name="Sundaram R.M."/>
            <person name="Sonti R.V."/>
            <person name="Patil P.B."/>
        </authorList>
    </citation>
    <scope>NUCLEOTIDE SEQUENCE</scope>
    <source>
        <strain evidence="1">BXO512</strain>
    </source>
</reference>
<dbReference type="AlphaFoldDB" id="A0A854DIW6"/>
<name>A0A854DIW6_XANOO</name>
<evidence type="ECO:0000313" key="1">
    <source>
        <dbReference type="EMBL" id="OLG89734.1"/>
    </source>
</evidence>